<feature type="compositionally biased region" description="Polar residues" evidence="1">
    <location>
        <begin position="90"/>
        <end position="101"/>
    </location>
</feature>
<dbReference type="EMBL" id="JAAKFY010000014">
    <property type="protein sequence ID" value="KAF3846752.1"/>
    <property type="molecule type" value="Genomic_DNA"/>
</dbReference>
<accession>A0A7J5YBA9</accession>
<dbReference type="OrthoDB" id="9392810at2759"/>
<evidence type="ECO:0000313" key="3">
    <source>
        <dbReference type="Proteomes" id="UP000518266"/>
    </source>
</evidence>
<evidence type="ECO:0000313" key="2">
    <source>
        <dbReference type="EMBL" id="KAF3846752.1"/>
    </source>
</evidence>
<dbReference type="AlphaFoldDB" id="A0A7J5YBA9"/>
<evidence type="ECO:0000256" key="1">
    <source>
        <dbReference type="SAM" id="MobiDB-lite"/>
    </source>
</evidence>
<organism evidence="2 3">
    <name type="scientific">Dissostichus mawsoni</name>
    <name type="common">Antarctic cod</name>
    <dbReference type="NCBI Taxonomy" id="36200"/>
    <lineage>
        <taxon>Eukaryota</taxon>
        <taxon>Metazoa</taxon>
        <taxon>Chordata</taxon>
        <taxon>Craniata</taxon>
        <taxon>Vertebrata</taxon>
        <taxon>Euteleostomi</taxon>
        <taxon>Actinopterygii</taxon>
        <taxon>Neopterygii</taxon>
        <taxon>Teleostei</taxon>
        <taxon>Neoteleostei</taxon>
        <taxon>Acanthomorphata</taxon>
        <taxon>Eupercaria</taxon>
        <taxon>Perciformes</taxon>
        <taxon>Notothenioidei</taxon>
        <taxon>Nototheniidae</taxon>
        <taxon>Dissostichus</taxon>
    </lineage>
</organism>
<sequence length="151" mass="15962">MCLKPYTIRETAAGLHIASSAMSKKDCPAGSTWESIVDTCVQHKTETGPEPGPTTDARPGTAAPQEAAPQHPLQKTEPPAEIHPPPPDVSESSMDPFSLSSPAPGGPNRLHAGTRGFTFCSGPSEHAWPEGPNMLREHRIPLPATELVALC</sequence>
<reference evidence="2 3" key="1">
    <citation type="submission" date="2020-03" db="EMBL/GenBank/DDBJ databases">
        <title>Dissostichus mawsoni Genome sequencing and assembly.</title>
        <authorList>
            <person name="Park H."/>
        </authorList>
    </citation>
    <scope>NUCLEOTIDE SEQUENCE [LARGE SCALE GENOMIC DNA]</scope>
    <source>
        <strain evidence="2">DM0001</strain>
        <tissue evidence="2">Muscle</tissue>
    </source>
</reference>
<dbReference type="Proteomes" id="UP000518266">
    <property type="component" value="Unassembled WGS sequence"/>
</dbReference>
<gene>
    <name evidence="2" type="ORF">F7725_003830</name>
</gene>
<comment type="caution">
    <text evidence="2">The sequence shown here is derived from an EMBL/GenBank/DDBJ whole genome shotgun (WGS) entry which is preliminary data.</text>
</comment>
<protein>
    <submittedName>
        <fullName evidence="2">Uncharacterized protein</fullName>
    </submittedName>
</protein>
<keyword evidence="3" id="KW-1185">Reference proteome</keyword>
<name>A0A7J5YBA9_DISMA</name>
<feature type="region of interest" description="Disordered" evidence="1">
    <location>
        <begin position="40"/>
        <end position="114"/>
    </location>
</feature>
<proteinExistence type="predicted"/>